<comment type="caution">
    <text evidence="2">The sequence shown here is derived from an EMBL/GenBank/DDBJ whole genome shotgun (WGS) entry which is preliminary data.</text>
</comment>
<gene>
    <name evidence="2" type="ORF">QEH52_17745</name>
</gene>
<feature type="domain" description="Guanylate cyclase" evidence="1">
    <location>
        <begin position="148"/>
        <end position="277"/>
    </location>
</feature>
<organism evidence="2 3">
    <name type="scientific">Thalassobacterium maritimum</name>
    <dbReference type="NCBI Taxonomy" id="3041265"/>
    <lineage>
        <taxon>Bacteria</taxon>
        <taxon>Pseudomonadati</taxon>
        <taxon>Verrucomicrobiota</taxon>
        <taxon>Opitutia</taxon>
        <taxon>Puniceicoccales</taxon>
        <taxon>Coraliomargaritaceae</taxon>
        <taxon>Thalassobacterium</taxon>
    </lineage>
</organism>
<dbReference type="CDD" id="cd07302">
    <property type="entry name" value="CHD"/>
    <property type="match status" value="1"/>
</dbReference>
<proteinExistence type="predicted"/>
<keyword evidence="3" id="KW-1185">Reference proteome</keyword>
<reference evidence="2 3" key="1">
    <citation type="submission" date="2023-04" db="EMBL/GenBank/DDBJ databases">
        <title>A novel bacteria isolated from coastal sediment.</title>
        <authorList>
            <person name="Liu X.-J."/>
            <person name="Du Z.-J."/>
        </authorList>
    </citation>
    <scope>NUCLEOTIDE SEQUENCE [LARGE SCALE GENOMIC DNA]</scope>
    <source>
        <strain evidence="2 3">SDUM461003</strain>
    </source>
</reference>
<dbReference type="RefSeq" id="WP_308952294.1">
    <property type="nucleotide sequence ID" value="NZ_JARXHW010000065.1"/>
</dbReference>
<dbReference type="SUPFAM" id="SSF55073">
    <property type="entry name" value="Nucleotide cyclase"/>
    <property type="match status" value="1"/>
</dbReference>
<evidence type="ECO:0000313" key="3">
    <source>
        <dbReference type="Proteomes" id="UP001225316"/>
    </source>
</evidence>
<dbReference type="GO" id="GO:0016829">
    <property type="term" value="F:lyase activity"/>
    <property type="evidence" value="ECO:0007669"/>
    <property type="project" value="UniProtKB-KW"/>
</dbReference>
<dbReference type="InterPro" id="IPR001054">
    <property type="entry name" value="A/G_cyclase"/>
</dbReference>
<dbReference type="Gene3D" id="3.30.70.1230">
    <property type="entry name" value="Nucleotide cyclase"/>
    <property type="match status" value="1"/>
</dbReference>
<dbReference type="InterPro" id="IPR029787">
    <property type="entry name" value="Nucleotide_cyclase"/>
</dbReference>
<evidence type="ECO:0000259" key="1">
    <source>
        <dbReference type="PROSITE" id="PS50125"/>
    </source>
</evidence>
<protein>
    <submittedName>
        <fullName evidence="2">Adenylate/guanylate cyclase domain-containing protein</fullName>
        <ecNumber evidence="2">4.6.1.-</ecNumber>
    </submittedName>
</protein>
<dbReference type="PROSITE" id="PS50125">
    <property type="entry name" value="GUANYLATE_CYCLASE_2"/>
    <property type="match status" value="1"/>
</dbReference>
<dbReference type="EMBL" id="JARXHW010000065">
    <property type="protein sequence ID" value="MDQ8209376.1"/>
    <property type="molecule type" value="Genomic_DNA"/>
</dbReference>
<sequence>MAQTKIQRHYPITGLGFRDFWDICSRFQTVHSEYKYVHFTIDGFDSFIVLEEPEISKVLNKLKGKEERVRKYSARFYTSRTQHSEDYAVSELQYRPTSYDRYQEGLSFYSDSVTKSNYYQFEEEIYTNYPFIEDTEPEVEFGKPCEVLALVIDIRGFSIFCEKPEIESPYICGLMSAFYHMVNRALQRFPPEMTKFLGDGVLAIWETSPTDREIAVREALNAALNLRHSWSMVKDSPHFTHGAPQDIGAGICFGLASHLEIGNDYIGRPINIASRLCGACPGDRVYVDRAVPNLPIEIRKQEYVTHIKPYGRHNIWSYSTKTK</sequence>
<keyword evidence="2" id="KW-0456">Lyase</keyword>
<accession>A0ABU1AZ74</accession>
<dbReference type="EC" id="4.6.1.-" evidence="2"/>
<name>A0ABU1AZ74_9BACT</name>
<dbReference type="Proteomes" id="UP001225316">
    <property type="component" value="Unassembled WGS sequence"/>
</dbReference>
<evidence type="ECO:0000313" key="2">
    <source>
        <dbReference type="EMBL" id="MDQ8209376.1"/>
    </source>
</evidence>